<feature type="transmembrane region" description="Helical" evidence="1">
    <location>
        <begin position="185"/>
        <end position="209"/>
    </location>
</feature>
<keyword evidence="1" id="KW-0472">Membrane</keyword>
<feature type="transmembrane region" description="Helical" evidence="1">
    <location>
        <begin position="114"/>
        <end position="134"/>
    </location>
</feature>
<keyword evidence="3" id="KW-1185">Reference proteome</keyword>
<proteinExistence type="predicted"/>
<dbReference type="EMBL" id="CP046909">
    <property type="protein sequence ID" value="QGZ53963.1"/>
    <property type="molecule type" value="Genomic_DNA"/>
</dbReference>
<evidence type="ECO:0000313" key="3">
    <source>
        <dbReference type="Proteomes" id="UP000434209"/>
    </source>
</evidence>
<sequence>MYRQTPFTRATRSVMLLCTYLLVAAAAFCGMFSKHGFDDGPLSTSLTATLDGTASRPYVYRQLLPAIANASDALLPGAVKAHFLAHLAKDAPSHDPLRATFVRATKADDPALALRYYIVYGLSFCALVAAMLMLRLVCLDLHGDEVAATLAPPIFAIAVPASYFYDFPELLFMTLAVWLACRAKWRWLVPLAIVATFNKESFPVFALTLYPFLRLRASRRAAAACVSACVVAGALVNVLVKLRYAGNDGSPAIFNLWFNLQFFANPRSYFLSEWTYGLPLPRATNVIVLAVLALIVRAGWDALPDCVRRHALLAAAFNVPLFVVFGFLDEVRALSMLDVSATLLVCAAASRYLVRASAPQRAAPARAAFAHEAPGVTGGALASGQAAANGV</sequence>
<feature type="transmembrane region" description="Helical" evidence="1">
    <location>
        <begin position="12"/>
        <end position="33"/>
    </location>
</feature>
<dbReference type="AlphaFoldDB" id="A0A7Z2J7U2"/>
<evidence type="ECO:0000256" key="1">
    <source>
        <dbReference type="SAM" id="Phobius"/>
    </source>
</evidence>
<organism evidence="2 3">
    <name type="scientific">Paraburkholderia acidiphila</name>
    <dbReference type="NCBI Taxonomy" id="2571747"/>
    <lineage>
        <taxon>Bacteria</taxon>
        <taxon>Pseudomonadati</taxon>
        <taxon>Pseudomonadota</taxon>
        <taxon>Betaproteobacteria</taxon>
        <taxon>Burkholderiales</taxon>
        <taxon>Burkholderiaceae</taxon>
        <taxon>Paraburkholderia</taxon>
    </lineage>
</organism>
<feature type="transmembrane region" description="Helical" evidence="1">
    <location>
        <begin position="221"/>
        <end position="240"/>
    </location>
</feature>
<dbReference type="RefSeq" id="WP_158757123.1">
    <property type="nucleotide sequence ID" value="NZ_CP046909.1"/>
</dbReference>
<accession>A0A7Z2J7U2</accession>
<keyword evidence="1" id="KW-1133">Transmembrane helix</keyword>
<dbReference type="OrthoDB" id="8744808at2"/>
<reference evidence="2 3" key="1">
    <citation type="submission" date="2019-12" db="EMBL/GenBank/DDBJ databases">
        <title>Paraburkholderia acidiphila 7Q-K02 sp. nov and Paraburkholderia acidisoli DHF22 sp. nov., two strains isolated from forest soil.</title>
        <authorList>
            <person name="Gao Z."/>
            <person name="Qiu L."/>
        </authorList>
    </citation>
    <scope>NUCLEOTIDE SEQUENCE [LARGE SCALE GENOMIC DNA]</scope>
    <source>
        <strain evidence="2 3">7Q-K02</strain>
    </source>
</reference>
<feature type="transmembrane region" description="Helical" evidence="1">
    <location>
        <begin position="280"/>
        <end position="299"/>
    </location>
</feature>
<dbReference type="Proteomes" id="UP000434209">
    <property type="component" value="Chromosome 1"/>
</dbReference>
<protein>
    <submittedName>
        <fullName evidence="2">Uncharacterized protein</fullName>
    </submittedName>
</protein>
<name>A0A7Z2J7U2_9BURK</name>
<dbReference type="KEGG" id="pacp:FAZ97_02990"/>
<feature type="transmembrane region" description="Helical" evidence="1">
    <location>
        <begin position="311"/>
        <end position="328"/>
    </location>
</feature>
<feature type="transmembrane region" description="Helical" evidence="1">
    <location>
        <begin position="146"/>
        <end position="165"/>
    </location>
</feature>
<keyword evidence="1" id="KW-0812">Transmembrane</keyword>
<evidence type="ECO:0000313" key="2">
    <source>
        <dbReference type="EMBL" id="QGZ53963.1"/>
    </source>
</evidence>
<gene>
    <name evidence="2" type="ORF">FAZ97_02990</name>
</gene>